<feature type="compositionally biased region" description="Basic and acidic residues" evidence="3">
    <location>
        <begin position="332"/>
        <end position="344"/>
    </location>
</feature>
<dbReference type="KEGG" id="kbi:30209480"/>
<feature type="compositionally biased region" description="Low complexity" evidence="3">
    <location>
        <begin position="267"/>
        <end position="287"/>
    </location>
</feature>
<dbReference type="GO" id="GO:0015937">
    <property type="term" value="P:coenzyme A biosynthetic process"/>
    <property type="evidence" value="ECO:0007669"/>
    <property type="project" value="UniProtKB-KW"/>
</dbReference>
<dbReference type="AlphaFoldDB" id="A0A1B9G2M3"/>
<dbReference type="RefSeq" id="XP_019046337.1">
    <property type="nucleotide sequence ID" value="XM_019191707.1"/>
</dbReference>
<name>A0A1B9G2M3_9TREE</name>
<dbReference type="GeneID" id="30209480"/>
<dbReference type="InterPro" id="IPR036551">
    <property type="entry name" value="Flavin_trans-like"/>
</dbReference>
<accession>A0A1B9G2M3</accession>
<dbReference type="EMBL" id="KI894021">
    <property type="protein sequence ID" value="OCF25267.1"/>
    <property type="molecule type" value="Genomic_DNA"/>
</dbReference>
<dbReference type="PANTHER" id="PTHR14359">
    <property type="entry name" value="HOMO-OLIGOMERIC FLAVIN CONTAINING CYS DECARBOXYLASE FAMILY"/>
    <property type="match status" value="1"/>
</dbReference>
<evidence type="ECO:0000259" key="4">
    <source>
        <dbReference type="Pfam" id="PF02441"/>
    </source>
</evidence>
<dbReference type="EMBL" id="CP144544">
    <property type="protein sequence ID" value="WVW83934.1"/>
    <property type="molecule type" value="Genomic_DNA"/>
</dbReference>
<reference evidence="5" key="1">
    <citation type="submission" date="2013-07" db="EMBL/GenBank/DDBJ databases">
        <title>The Genome Sequence of Cryptococcus bestiolae CBS10118.</title>
        <authorList>
            <consortium name="The Broad Institute Genome Sequencing Platform"/>
            <person name="Cuomo C."/>
            <person name="Litvintseva A."/>
            <person name="Chen Y."/>
            <person name="Heitman J."/>
            <person name="Sun S."/>
            <person name="Springer D."/>
            <person name="Dromer F."/>
            <person name="Young S.K."/>
            <person name="Zeng Q."/>
            <person name="Gargeya S."/>
            <person name="Fitzgerald M."/>
            <person name="Abouelleil A."/>
            <person name="Alvarado L."/>
            <person name="Berlin A.M."/>
            <person name="Chapman S.B."/>
            <person name="Dewar J."/>
            <person name="Goldberg J."/>
            <person name="Griggs A."/>
            <person name="Gujja S."/>
            <person name="Hansen M."/>
            <person name="Howarth C."/>
            <person name="Imamovic A."/>
            <person name="Larimer J."/>
            <person name="McCowan C."/>
            <person name="Murphy C."/>
            <person name="Pearson M."/>
            <person name="Priest M."/>
            <person name="Roberts A."/>
            <person name="Saif S."/>
            <person name="Shea T."/>
            <person name="Sykes S."/>
            <person name="Wortman J."/>
            <person name="Nusbaum C."/>
            <person name="Birren B."/>
        </authorList>
    </citation>
    <scope>NUCLEOTIDE SEQUENCE [LARGE SCALE GENOMIC DNA]</scope>
    <source>
        <strain evidence="5">CBS 10118</strain>
    </source>
</reference>
<dbReference type="Gene3D" id="3.40.50.1950">
    <property type="entry name" value="Flavin prenyltransferase-like"/>
    <property type="match status" value="1"/>
</dbReference>
<evidence type="ECO:0000313" key="6">
    <source>
        <dbReference type="EMBL" id="WVW83934.1"/>
    </source>
</evidence>
<reference evidence="6" key="2">
    <citation type="submission" date="2013-07" db="EMBL/GenBank/DDBJ databases">
        <authorList>
            <consortium name="The Broad Institute Genome Sequencing Platform"/>
            <person name="Cuomo C."/>
            <person name="Litvintseva A."/>
            <person name="Chen Y."/>
            <person name="Heitman J."/>
            <person name="Sun S."/>
            <person name="Springer D."/>
            <person name="Dromer F."/>
            <person name="Young S.K."/>
            <person name="Zeng Q."/>
            <person name="Gargeya S."/>
            <person name="Fitzgerald M."/>
            <person name="Abouelleil A."/>
            <person name="Alvarado L."/>
            <person name="Berlin A.M."/>
            <person name="Chapman S.B."/>
            <person name="Dewar J."/>
            <person name="Goldberg J."/>
            <person name="Griggs A."/>
            <person name="Gujja S."/>
            <person name="Hansen M."/>
            <person name="Howarth C."/>
            <person name="Imamovic A."/>
            <person name="Larimer J."/>
            <person name="McCowan C."/>
            <person name="Murphy C."/>
            <person name="Pearson M."/>
            <person name="Priest M."/>
            <person name="Roberts A."/>
            <person name="Saif S."/>
            <person name="Shea T."/>
            <person name="Sykes S."/>
            <person name="Wortman J."/>
            <person name="Nusbaum C."/>
            <person name="Birren B."/>
        </authorList>
    </citation>
    <scope>NUCLEOTIDE SEQUENCE</scope>
    <source>
        <strain evidence="6">CBS 10118</strain>
    </source>
</reference>
<organism evidence="5">
    <name type="scientific">Kwoniella bestiolae CBS 10118</name>
    <dbReference type="NCBI Taxonomy" id="1296100"/>
    <lineage>
        <taxon>Eukaryota</taxon>
        <taxon>Fungi</taxon>
        <taxon>Dikarya</taxon>
        <taxon>Basidiomycota</taxon>
        <taxon>Agaricomycotina</taxon>
        <taxon>Tremellomycetes</taxon>
        <taxon>Tremellales</taxon>
        <taxon>Cryptococcaceae</taxon>
        <taxon>Kwoniella</taxon>
    </lineage>
</organism>
<reference evidence="6" key="4">
    <citation type="submission" date="2024-02" db="EMBL/GenBank/DDBJ databases">
        <title>Comparative genomics of Cryptococcus and Kwoniella reveals pathogenesis evolution and contrasting modes of karyotype evolution via chromosome fusion or intercentromeric recombination.</title>
        <authorList>
            <person name="Coelho M.A."/>
            <person name="David-Palma M."/>
            <person name="Shea T."/>
            <person name="Bowers K."/>
            <person name="McGinley-Smith S."/>
            <person name="Mohammad A.W."/>
            <person name="Gnirke A."/>
            <person name="Yurkov A.M."/>
            <person name="Nowrousian M."/>
            <person name="Sun S."/>
            <person name="Cuomo C.A."/>
            <person name="Heitman J."/>
        </authorList>
    </citation>
    <scope>NUCLEOTIDE SEQUENCE</scope>
    <source>
        <strain evidence="6">CBS 10118</strain>
    </source>
</reference>
<feature type="region of interest" description="Disordered" evidence="3">
    <location>
        <begin position="316"/>
        <end position="349"/>
    </location>
</feature>
<evidence type="ECO:0000313" key="7">
    <source>
        <dbReference type="Proteomes" id="UP000092730"/>
    </source>
</evidence>
<dbReference type="Proteomes" id="UP000092730">
    <property type="component" value="Chromosome 4"/>
</dbReference>
<evidence type="ECO:0000256" key="3">
    <source>
        <dbReference type="SAM" id="MobiDB-lite"/>
    </source>
</evidence>
<dbReference type="STRING" id="1296100.A0A1B9G2M3"/>
<feature type="region of interest" description="Disordered" evidence="3">
    <location>
        <begin position="251"/>
        <end position="304"/>
    </location>
</feature>
<dbReference type="VEuPathDB" id="FungiDB:I302_05081"/>
<dbReference type="GO" id="GO:0071513">
    <property type="term" value="C:phosphopantothenoylcysteine decarboxylase complex"/>
    <property type="evidence" value="ECO:0007669"/>
    <property type="project" value="TreeGrafter"/>
</dbReference>
<evidence type="ECO:0000313" key="5">
    <source>
        <dbReference type="EMBL" id="OCF25267.1"/>
    </source>
</evidence>
<sequence length="370" mass="40275">MNTSTNATAGPSRIIPRKSARPFVSADSRPSEPDGIFRVVLITSGSVASIKAPDIAAALSQSGDIALQIVATKSSTHFCNQQTVDAAVKKSFGISESDEVPEDFGVRVWTDEDEWSDWKKVGEPILHIELRRWADLVVIAPCSANTLAKIAGGLCDNLATSLLRALSPSTPVIVCPAMNTHMYQHKFTAKHLRILQEQLEYLILGPQGGGILACGDEGPGKMTDWREIVFTMENFASMHKHKINQSVLSAVPHHHHQPRPEPARSATPNSGPGSSSGIGSSNGSNTNDVERPKTPPTPGLRTSDILPLPAQLQDLNLSESDNQKQKGSNTPQKDEGYVRPERTGAKQASLAHWKNLQNESYWQNRWWAGM</sequence>
<feature type="domain" description="Flavoprotein" evidence="4">
    <location>
        <begin position="38"/>
        <end position="230"/>
    </location>
</feature>
<feature type="compositionally biased region" description="Polar residues" evidence="3">
    <location>
        <begin position="316"/>
        <end position="331"/>
    </location>
</feature>
<keyword evidence="1" id="KW-0173">Coenzyme A biosynthesis</keyword>
<comment type="similarity">
    <text evidence="2">Belongs to the HFCD (homooligomeric flavin containing Cys decarboxylase) superfamily.</text>
</comment>
<evidence type="ECO:0000256" key="2">
    <source>
        <dbReference type="ARBA" id="ARBA00038350"/>
    </source>
</evidence>
<protein>
    <submittedName>
        <fullName evidence="5">Phosphopantothenoylcysteine decarboxylase</fullName>
    </submittedName>
</protein>
<dbReference type="GO" id="GO:0004633">
    <property type="term" value="F:phosphopantothenoylcysteine decarboxylase activity"/>
    <property type="evidence" value="ECO:0007669"/>
    <property type="project" value="TreeGrafter"/>
</dbReference>
<keyword evidence="7" id="KW-1185">Reference proteome</keyword>
<dbReference type="GO" id="GO:0010181">
    <property type="term" value="F:FMN binding"/>
    <property type="evidence" value="ECO:0007669"/>
    <property type="project" value="TreeGrafter"/>
</dbReference>
<dbReference type="SUPFAM" id="SSF52507">
    <property type="entry name" value="Homo-oligomeric flavin-containing Cys decarboxylases, HFCD"/>
    <property type="match status" value="1"/>
</dbReference>
<evidence type="ECO:0000256" key="1">
    <source>
        <dbReference type="ARBA" id="ARBA00022993"/>
    </source>
</evidence>
<dbReference type="InterPro" id="IPR003382">
    <property type="entry name" value="Flavoprotein"/>
</dbReference>
<dbReference type="Pfam" id="PF02441">
    <property type="entry name" value="Flavoprotein"/>
    <property type="match status" value="1"/>
</dbReference>
<proteinExistence type="inferred from homology"/>
<reference evidence="5" key="3">
    <citation type="submission" date="2014-01" db="EMBL/GenBank/DDBJ databases">
        <title>Evolution of pathogenesis and genome organization in the Tremellales.</title>
        <authorList>
            <person name="Cuomo C."/>
            <person name="Litvintseva A."/>
            <person name="Heitman J."/>
            <person name="Chen Y."/>
            <person name="Sun S."/>
            <person name="Springer D."/>
            <person name="Dromer F."/>
            <person name="Young S."/>
            <person name="Zeng Q."/>
            <person name="Chapman S."/>
            <person name="Gujja S."/>
            <person name="Saif S."/>
            <person name="Birren B."/>
        </authorList>
    </citation>
    <scope>NUCLEOTIDE SEQUENCE</scope>
    <source>
        <strain evidence="5">CBS 10118</strain>
    </source>
</reference>
<dbReference type="OrthoDB" id="1532798at2759"/>
<dbReference type="PANTHER" id="PTHR14359:SF6">
    <property type="entry name" value="PHOSPHOPANTOTHENOYLCYSTEINE DECARBOXYLASE"/>
    <property type="match status" value="1"/>
</dbReference>
<gene>
    <name evidence="5" type="ORF">I302_05081</name>
    <name evidence="6" type="ORF">I302_105957</name>
</gene>